<dbReference type="InParanoid" id="W3WI95"/>
<gene>
    <name evidence="8" type="ORF">PFICI_14450</name>
</gene>
<evidence type="ECO:0000256" key="1">
    <source>
        <dbReference type="ARBA" id="ARBA00004477"/>
    </source>
</evidence>
<proteinExistence type="predicted"/>
<evidence type="ECO:0000256" key="7">
    <source>
        <dbReference type="SAM" id="Phobius"/>
    </source>
</evidence>
<keyword evidence="3" id="KW-0256">Endoplasmic reticulum</keyword>
<keyword evidence="5 7" id="KW-0472">Membrane</keyword>
<feature type="transmembrane region" description="Helical" evidence="7">
    <location>
        <begin position="284"/>
        <end position="306"/>
    </location>
</feature>
<dbReference type="PANTHER" id="PTHR31394">
    <property type="entry name" value="TRANSMEMBRANE PROTEIN 199"/>
    <property type="match status" value="1"/>
</dbReference>
<keyword evidence="9" id="KW-1185">Reference proteome</keyword>
<dbReference type="GO" id="GO:0005789">
    <property type="term" value="C:endoplasmic reticulum membrane"/>
    <property type="evidence" value="ECO:0007669"/>
    <property type="project" value="UniProtKB-SubCell"/>
</dbReference>
<dbReference type="STRING" id="1229662.W3WI95"/>
<organism evidence="8 9">
    <name type="scientific">Pestalotiopsis fici (strain W106-1 / CGMCC3.15140)</name>
    <dbReference type="NCBI Taxonomy" id="1229662"/>
    <lineage>
        <taxon>Eukaryota</taxon>
        <taxon>Fungi</taxon>
        <taxon>Dikarya</taxon>
        <taxon>Ascomycota</taxon>
        <taxon>Pezizomycotina</taxon>
        <taxon>Sordariomycetes</taxon>
        <taxon>Xylariomycetidae</taxon>
        <taxon>Amphisphaeriales</taxon>
        <taxon>Sporocadaceae</taxon>
        <taxon>Pestalotiopsis</taxon>
    </lineage>
</organism>
<evidence type="ECO:0000313" key="8">
    <source>
        <dbReference type="EMBL" id="ETS73504.1"/>
    </source>
</evidence>
<dbReference type="GeneID" id="19279463"/>
<dbReference type="Pfam" id="PF11712">
    <property type="entry name" value="Vma12"/>
    <property type="match status" value="1"/>
</dbReference>
<comment type="subcellular location">
    <subcellularLocation>
        <location evidence="1">Endoplasmic reticulum membrane</location>
        <topology evidence="1">Multi-pass membrane protein</topology>
    </subcellularLocation>
</comment>
<dbReference type="HOGENOM" id="CLU_048316_0_0_1"/>
<evidence type="ECO:0000256" key="2">
    <source>
        <dbReference type="ARBA" id="ARBA00022692"/>
    </source>
</evidence>
<dbReference type="OrthoDB" id="19981at2759"/>
<dbReference type="AlphaFoldDB" id="W3WI95"/>
<dbReference type="EMBL" id="KI912121">
    <property type="protein sequence ID" value="ETS73504.1"/>
    <property type="molecule type" value="Genomic_DNA"/>
</dbReference>
<accession>W3WI95</accession>
<dbReference type="RefSeq" id="XP_007841222.1">
    <property type="nucleotide sequence ID" value="XM_007843031.1"/>
</dbReference>
<name>W3WI95_PESFW</name>
<reference evidence="9" key="1">
    <citation type="journal article" date="2015" name="BMC Genomics">
        <title>Genomic and transcriptomic analysis of the endophytic fungus Pestalotiopsis fici reveals its lifestyle and high potential for synthesis of natural products.</title>
        <authorList>
            <person name="Wang X."/>
            <person name="Zhang X."/>
            <person name="Liu L."/>
            <person name="Xiang M."/>
            <person name="Wang W."/>
            <person name="Sun X."/>
            <person name="Che Y."/>
            <person name="Guo L."/>
            <person name="Liu G."/>
            <person name="Guo L."/>
            <person name="Wang C."/>
            <person name="Yin W.B."/>
            <person name="Stadler M."/>
            <person name="Zhang X."/>
            <person name="Liu X."/>
        </authorList>
    </citation>
    <scope>NUCLEOTIDE SEQUENCE [LARGE SCALE GENOMIC DNA]</scope>
    <source>
        <strain evidence="9">W106-1 / CGMCC3.15140</strain>
    </source>
</reference>
<keyword evidence="2 7" id="KW-0812">Transmembrane</keyword>
<evidence type="ECO:0000256" key="4">
    <source>
        <dbReference type="ARBA" id="ARBA00022989"/>
    </source>
</evidence>
<dbReference type="OMA" id="AFWICAQ"/>
<feature type="region of interest" description="Disordered" evidence="6">
    <location>
        <begin position="141"/>
        <end position="163"/>
    </location>
</feature>
<sequence length="393" mass="44209">MSAVGIVSQQISVESEAASQLSIVISMVSKKFRTQLMIRSMEPAQGTLQLEHMWLNLGRGFHFLPICGTQETVAGRWTLLKNWQPGSNSTRFQKLVHLDDIKCDISIEKFLVFSKATETGDMVLLTMTATIVEVMKQLDDKPVDSHEEDSPSEEPSLAHPAVGKPITHGQIINVWKQSRGEGSLGCSLENLLRGATIYVPPPPPKPEPSDEYKQLMARLRREEEERSYERMIKAPPTRETFAQRFPMAPMTMADSFAEANKPTRQSDLGEENINHGEIQQQITLIINFLVSIAGCAAAFWICAQWWSTTARLFLTLFGTITVAVCEVAVYNAYSWRMIEGDKKQKNTKEVKDIVKTWVIGADEPTKEGYEPVLIQPMVHDTNSDIRQRKVAPF</sequence>
<dbReference type="InterPro" id="IPR021013">
    <property type="entry name" value="ATPase_Vma12"/>
</dbReference>
<keyword evidence="4 7" id="KW-1133">Transmembrane helix</keyword>
<feature type="transmembrane region" description="Helical" evidence="7">
    <location>
        <begin position="312"/>
        <end position="333"/>
    </location>
</feature>
<protein>
    <submittedName>
        <fullName evidence="8">Uncharacterized protein</fullName>
    </submittedName>
</protein>
<evidence type="ECO:0000256" key="3">
    <source>
        <dbReference type="ARBA" id="ARBA00022824"/>
    </source>
</evidence>
<dbReference type="GO" id="GO:0070072">
    <property type="term" value="P:vacuolar proton-transporting V-type ATPase complex assembly"/>
    <property type="evidence" value="ECO:0007669"/>
    <property type="project" value="InterPro"/>
</dbReference>
<dbReference type="PANTHER" id="PTHR31394:SF1">
    <property type="entry name" value="TRANSMEMBRANE PROTEIN 199"/>
    <property type="match status" value="1"/>
</dbReference>
<dbReference type="eggNOG" id="ENOG502RXKD">
    <property type="taxonomic scope" value="Eukaryota"/>
</dbReference>
<dbReference type="Proteomes" id="UP000030651">
    <property type="component" value="Unassembled WGS sequence"/>
</dbReference>
<dbReference type="KEGG" id="pfy:PFICI_14450"/>
<evidence type="ECO:0000256" key="5">
    <source>
        <dbReference type="ARBA" id="ARBA00023136"/>
    </source>
</evidence>
<evidence type="ECO:0000313" key="9">
    <source>
        <dbReference type="Proteomes" id="UP000030651"/>
    </source>
</evidence>
<evidence type="ECO:0000256" key="6">
    <source>
        <dbReference type="SAM" id="MobiDB-lite"/>
    </source>
</evidence>